<dbReference type="Proteomes" id="UP001516400">
    <property type="component" value="Unassembled WGS sequence"/>
</dbReference>
<accession>A0ABD2MRG4</accession>
<evidence type="ECO:0000313" key="2">
    <source>
        <dbReference type="Proteomes" id="UP001516400"/>
    </source>
</evidence>
<dbReference type="EMBL" id="JABFTP020000021">
    <property type="protein sequence ID" value="KAL3269056.1"/>
    <property type="molecule type" value="Genomic_DNA"/>
</dbReference>
<proteinExistence type="predicted"/>
<gene>
    <name evidence="1" type="ORF">HHI36_008139</name>
</gene>
<dbReference type="InterPro" id="IPR036691">
    <property type="entry name" value="Endo/exonu/phosph_ase_sf"/>
</dbReference>
<evidence type="ECO:0000313" key="1">
    <source>
        <dbReference type="EMBL" id="KAL3269056.1"/>
    </source>
</evidence>
<dbReference type="SUPFAM" id="SSF56219">
    <property type="entry name" value="DNase I-like"/>
    <property type="match status" value="1"/>
</dbReference>
<dbReference type="AlphaFoldDB" id="A0ABD2MRG4"/>
<sequence length="699" mass="78641">MGIIRDVGTQITDEDIIQHGRGLYPDSSVERVLRFNRKDAGGVIYSSSCPMQKMLEIWTHTKYCRSQYRCHKCGESHEDQPPCDKILCVSSAIILTLQQQAKIREAMVLYKMSSFEANQAYLKPIGPSPLELSSANESPPLVSPQNSKTRMPYAGALKTPEENKRPPPVSPGYDHDAHEDCLVKFAPTFPKKLLVSKSGDELNEQTQLSLQKRPVYAVNKQLDQDNIIHSSKSREEEITSRKKNVYVYESFLNEMWSMEEDSSPAQDSIERIYRFEILIRDHRPDVIALNETFLKPEHRLTITNYTLLRSDRQDGYGGIAFAIKNGIPFSSINLLNLAMPDHLQVAGLQIGVLPIINIAPDITICTSARKSSWRVLGDPGSSDHFPIIIDYNGKSSHLTHGKYFSSRKYNHKKADWNHFKTIISQNIGAKDMQNLADLQNLIIDASDQAVPKYKVNNEEEERKHLKASTSNSIRSWEGGWKAIKKFSGQQMNNTNQIPSEECLNEIVDALTHTPPRPEEFSSNGCSADPFSLNELEEALSVCKDSAPGLVSIGYIIMKEIPFSAKSRMVDLINHHMINSSFPVALKKILVIPIRKKDVSKSYDPKATGYGVWAPKLNLKFSGKLPNHWSICSAEMGGIERAVTEITQMDIIRSIIISDSLSAIQKLKNTKWTADIDIRTVVTKTKLYEAKELGLNIVII</sequence>
<comment type="caution">
    <text evidence="1">The sequence shown here is derived from an EMBL/GenBank/DDBJ whole genome shotgun (WGS) entry which is preliminary data.</text>
</comment>
<protein>
    <submittedName>
        <fullName evidence="1">Uncharacterized protein</fullName>
    </submittedName>
</protein>
<reference evidence="1 2" key="1">
    <citation type="journal article" date="2021" name="BMC Biol.">
        <title>Horizontally acquired antibacterial genes associated with adaptive radiation of ladybird beetles.</title>
        <authorList>
            <person name="Li H.S."/>
            <person name="Tang X.F."/>
            <person name="Huang Y.H."/>
            <person name="Xu Z.Y."/>
            <person name="Chen M.L."/>
            <person name="Du X.Y."/>
            <person name="Qiu B.Y."/>
            <person name="Chen P.T."/>
            <person name="Zhang W."/>
            <person name="Slipinski A."/>
            <person name="Escalona H.E."/>
            <person name="Waterhouse R.M."/>
            <person name="Zwick A."/>
            <person name="Pang H."/>
        </authorList>
    </citation>
    <scope>NUCLEOTIDE SEQUENCE [LARGE SCALE GENOMIC DNA]</scope>
    <source>
        <strain evidence="1">SYSU2018</strain>
    </source>
</reference>
<keyword evidence="2" id="KW-1185">Reference proteome</keyword>
<organism evidence="1 2">
    <name type="scientific">Cryptolaemus montrouzieri</name>
    <dbReference type="NCBI Taxonomy" id="559131"/>
    <lineage>
        <taxon>Eukaryota</taxon>
        <taxon>Metazoa</taxon>
        <taxon>Ecdysozoa</taxon>
        <taxon>Arthropoda</taxon>
        <taxon>Hexapoda</taxon>
        <taxon>Insecta</taxon>
        <taxon>Pterygota</taxon>
        <taxon>Neoptera</taxon>
        <taxon>Endopterygota</taxon>
        <taxon>Coleoptera</taxon>
        <taxon>Polyphaga</taxon>
        <taxon>Cucujiformia</taxon>
        <taxon>Coccinelloidea</taxon>
        <taxon>Coccinellidae</taxon>
        <taxon>Scymninae</taxon>
        <taxon>Scymnini</taxon>
        <taxon>Cryptolaemus</taxon>
    </lineage>
</organism>
<name>A0ABD2MRG4_9CUCU</name>